<dbReference type="CDD" id="cd02440">
    <property type="entry name" value="AdoMet_MTases"/>
    <property type="match status" value="1"/>
</dbReference>
<dbReference type="InterPro" id="IPR029063">
    <property type="entry name" value="SAM-dependent_MTases_sf"/>
</dbReference>
<dbReference type="Gene3D" id="3.40.50.150">
    <property type="entry name" value="Vaccinia Virus protein VP39"/>
    <property type="match status" value="1"/>
</dbReference>
<dbReference type="GO" id="GO:0032259">
    <property type="term" value="P:methylation"/>
    <property type="evidence" value="ECO:0007669"/>
    <property type="project" value="UniProtKB-KW"/>
</dbReference>
<name>A0ABW1NJL4_9ACTN</name>
<keyword evidence="3" id="KW-0489">Methyltransferase</keyword>
<evidence type="ECO:0000259" key="2">
    <source>
        <dbReference type="Pfam" id="PF13649"/>
    </source>
</evidence>
<dbReference type="InterPro" id="IPR041698">
    <property type="entry name" value="Methyltransf_25"/>
</dbReference>
<proteinExistence type="predicted"/>
<sequence>MTDTSYLAETAGAYDAVATQYAEFVKGMLERLPLDRAMISAFAEYVRTREAGPVLDAGCGPGYLTALLRAEGLDASGVDLSAAMVDLARRAHPGVRFEIGSIDALDTPDGGLAGIMAWYSLIHVPPRELGRYFGEFRRTLAAGGYLLLGFFESAGEPVTAFDHKVTTAYRWPIDDLAGLAGDAGFLEVGRVLREPVPGERFRHGHLLLRAG</sequence>
<organism evidence="3 4">
    <name type="scientific">Sphaerisporangium aureirubrum</name>
    <dbReference type="NCBI Taxonomy" id="1544736"/>
    <lineage>
        <taxon>Bacteria</taxon>
        <taxon>Bacillati</taxon>
        <taxon>Actinomycetota</taxon>
        <taxon>Actinomycetes</taxon>
        <taxon>Streptosporangiales</taxon>
        <taxon>Streptosporangiaceae</taxon>
        <taxon>Sphaerisporangium</taxon>
    </lineage>
</organism>
<gene>
    <name evidence="3" type="ORF">ACFP1K_18935</name>
</gene>
<dbReference type="EMBL" id="JBHSRF010000026">
    <property type="protein sequence ID" value="MFC6083256.1"/>
    <property type="molecule type" value="Genomic_DNA"/>
</dbReference>
<dbReference type="Proteomes" id="UP001596137">
    <property type="component" value="Unassembled WGS sequence"/>
</dbReference>
<keyword evidence="4" id="KW-1185">Reference proteome</keyword>
<dbReference type="Pfam" id="PF13649">
    <property type="entry name" value="Methyltransf_25"/>
    <property type="match status" value="1"/>
</dbReference>
<dbReference type="RefSeq" id="WP_380754919.1">
    <property type="nucleotide sequence ID" value="NZ_JBHSRF010000026.1"/>
</dbReference>
<comment type="caution">
    <text evidence="3">The sequence shown here is derived from an EMBL/GenBank/DDBJ whole genome shotgun (WGS) entry which is preliminary data.</text>
</comment>
<reference evidence="4" key="1">
    <citation type="journal article" date="2019" name="Int. J. Syst. Evol. Microbiol.">
        <title>The Global Catalogue of Microorganisms (GCM) 10K type strain sequencing project: providing services to taxonomists for standard genome sequencing and annotation.</title>
        <authorList>
            <consortium name="The Broad Institute Genomics Platform"/>
            <consortium name="The Broad Institute Genome Sequencing Center for Infectious Disease"/>
            <person name="Wu L."/>
            <person name="Ma J."/>
        </authorList>
    </citation>
    <scope>NUCLEOTIDE SEQUENCE [LARGE SCALE GENOMIC DNA]</scope>
    <source>
        <strain evidence="4">JCM 30346</strain>
    </source>
</reference>
<evidence type="ECO:0000256" key="1">
    <source>
        <dbReference type="ARBA" id="ARBA00022679"/>
    </source>
</evidence>
<dbReference type="SUPFAM" id="SSF53335">
    <property type="entry name" value="S-adenosyl-L-methionine-dependent methyltransferases"/>
    <property type="match status" value="1"/>
</dbReference>
<feature type="domain" description="Methyltransferase" evidence="2">
    <location>
        <begin position="54"/>
        <end position="144"/>
    </location>
</feature>
<protein>
    <submittedName>
        <fullName evidence="3">Class I SAM-dependent methyltransferase</fullName>
    </submittedName>
</protein>
<dbReference type="PANTHER" id="PTHR43861">
    <property type="entry name" value="TRANS-ACONITATE 2-METHYLTRANSFERASE-RELATED"/>
    <property type="match status" value="1"/>
</dbReference>
<dbReference type="GO" id="GO:0008168">
    <property type="term" value="F:methyltransferase activity"/>
    <property type="evidence" value="ECO:0007669"/>
    <property type="project" value="UniProtKB-KW"/>
</dbReference>
<evidence type="ECO:0000313" key="3">
    <source>
        <dbReference type="EMBL" id="MFC6083256.1"/>
    </source>
</evidence>
<accession>A0ABW1NJL4</accession>
<keyword evidence="1" id="KW-0808">Transferase</keyword>
<evidence type="ECO:0000313" key="4">
    <source>
        <dbReference type="Proteomes" id="UP001596137"/>
    </source>
</evidence>